<comment type="caution">
    <text evidence="1">The sequence shown here is derived from an EMBL/GenBank/DDBJ whole genome shotgun (WGS) entry which is preliminary data.</text>
</comment>
<dbReference type="Proteomes" id="UP001250932">
    <property type="component" value="Unassembled WGS sequence"/>
</dbReference>
<protein>
    <recommendedName>
        <fullName evidence="3">PRC-barrel domain-containing protein</fullName>
    </recommendedName>
</protein>
<evidence type="ECO:0000313" key="1">
    <source>
        <dbReference type="EMBL" id="MDT7043755.1"/>
    </source>
</evidence>
<reference evidence="1 2" key="1">
    <citation type="journal article" date="2023" name="ISME J.">
        <title>Cultivation and genomic characterization of novel and ubiquitous marine nitrite-oxidizing bacteria from the Nitrospirales.</title>
        <authorList>
            <person name="Mueller A.J."/>
            <person name="Daebeler A."/>
            <person name="Herbold C.W."/>
            <person name="Kirkegaard R.H."/>
            <person name="Daims H."/>
        </authorList>
    </citation>
    <scope>NUCLEOTIDE SEQUENCE [LARGE SCALE GENOMIC DNA]</scope>
    <source>
        <strain evidence="1 2">EB</strain>
    </source>
</reference>
<dbReference type="RefSeq" id="WP_313834348.1">
    <property type="nucleotide sequence ID" value="NZ_JAQOUE010000002.1"/>
</dbReference>
<evidence type="ECO:0000313" key="2">
    <source>
        <dbReference type="Proteomes" id="UP001250932"/>
    </source>
</evidence>
<dbReference type="Gene3D" id="3.90.50.10">
    <property type="entry name" value="Photosynthetic Reaction Center, subunit H, domain 2"/>
    <property type="match status" value="2"/>
</dbReference>
<sequence>MRATTQDLKGFTVKALDQRVGVVEDLHFDDRTWRIHQVVVETGKWLESCQVTVEMDYFKAPHWKARVLPVGLTMNQINNCPAVTMEKPVFLQKENTRSWYYRWPRYWGGTDPLFPASRKMEPVMDYGTTQVSLADWEALTKEQNNPHLRSCHELLGYSIEAEEGIVGSVVDFVIEDTDWAIPYIAVETHHWLEGKIVYFATRRCEKVTIDWSRKCISLDMTQNEIEYSPDHLAPDHLISKVGVKLF</sequence>
<gene>
    <name evidence="1" type="ORF">PPG34_15480</name>
</gene>
<proteinExistence type="predicted"/>
<accession>A0ABU3KBF8</accession>
<evidence type="ECO:0008006" key="3">
    <source>
        <dbReference type="Google" id="ProtNLM"/>
    </source>
</evidence>
<organism evidence="1 2">
    <name type="scientific">Candidatus Nitronereus thalassa</name>
    <dbReference type="NCBI Taxonomy" id="3020898"/>
    <lineage>
        <taxon>Bacteria</taxon>
        <taxon>Pseudomonadati</taxon>
        <taxon>Nitrospirota</taxon>
        <taxon>Nitrospiria</taxon>
        <taxon>Nitrospirales</taxon>
        <taxon>Nitrospiraceae</taxon>
        <taxon>Candidatus Nitronereus</taxon>
    </lineage>
</organism>
<dbReference type="EMBL" id="JAQOUE010000002">
    <property type="protein sequence ID" value="MDT7043755.1"/>
    <property type="molecule type" value="Genomic_DNA"/>
</dbReference>
<dbReference type="InterPro" id="IPR014747">
    <property type="entry name" value="Bac_photo_RC_H_C"/>
</dbReference>
<keyword evidence="2" id="KW-1185">Reference proteome</keyword>
<dbReference type="InterPro" id="IPR011033">
    <property type="entry name" value="PRC_barrel-like_sf"/>
</dbReference>
<name>A0ABU3KBF8_9BACT</name>
<dbReference type="SUPFAM" id="SSF50346">
    <property type="entry name" value="PRC-barrel domain"/>
    <property type="match status" value="2"/>
</dbReference>